<evidence type="ECO:0000256" key="2">
    <source>
        <dbReference type="SAM" id="SignalP"/>
    </source>
</evidence>
<reference evidence="5" key="1">
    <citation type="submission" date="2016-10" db="EMBL/GenBank/DDBJ databases">
        <authorList>
            <person name="Varghese N."/>
            <person name="Submissions S."/>
        </authorList>
    </citation>
    <scope>NUCLEOTIDE SEQUENCE [LARGE SCALE GENOMIC DNA]</scope>
    <source>
        <strain evidence="5">DSM 24729</strain>
    </source>
</reference>
<dbReference type="Gene3D" id="3.20.20.80">
    <property type="entry name" value="Glycosidases"/>
    <property type="match status" value="1"/>
</dbReference>
<keyword evidence="1 2" id="KW-0732">Signal</keyword>
<dbReference type="eggNOG" id="COG1649">
    <property type="taxonomic scope" value="Bacteria"/>
</dbReference>
<evidence type="ECO:0000313" key="5">
    <source>
        <dbReference type="Proteomes" id="UP000182114"/>
    </source>
</evidence>
<dbReference type="PANTHER" id="PTHR43405">
    <property type="entry name" value="GLYCOSYL HYDROLASE DIGH"/>
    <property type="match status" value="1"/>
</dbReference>
<evidence type="ECO:0000313" key="4">
    <source>
        <dbReference type="EMBL" id="SDF47779.1"/>
    </source>
</evidence>
<keyword evidence="5" id="KW-1185">Reference proteome</keyword>
<keyword evidence="4" id="KW-0449">Lipoprotein</keyword>
<dbReference type="PROSITE" id="PS51257">
    <property type="entry name" value="PROKAR_LIPOPROTEIN"/>
    <property type="match status" value="1"/>
</dbReference>
<sequence length="502" mass="58187">MNKIALLILFLLLTSCASRKSKLPEKEFRGFWVATVVNIDWPKNGTDAIEKKKEDFLKILDFYDELNFNAAIVQIRTAGDAFYPSDFAPWSAYLTGKQGLAPNTDENILAWMIAETHERGMEFHAWLNPYRATFDLKTNLLDKQHDFFLHPDWMLKYGKKYYYNPGIPEVQDHMTAIIQEIVTNYTIDAIHFDDYFYPYKIADEIFDDTETFNTYKLPQQTLEDWRRSSIDSLIQKAHLAIKKEKPWVQFGVSPFGVWKNSTTDPRGSETQAGQTTYDDLYADPLLWMQKGWTDYIIPQAYWSISLPVASHKTIMEWWAENTLNTNLYMGNGPYKIRNNSDKAWDHKKELPNQIKLGRATTNIQGNAFFSAKSLMNDHEDIVKILKKKYYQQIALNPSTTNQITRTINTPKIERIVLENAVANVYCSNLEDYRYALVYDVKKTKDPIIKLTKLVSAKIPLSLNSLVLPKNLIKKKTALVFINKFGQESLPIILNLDQTIQHD</sequence>
<name>A0A1G7LFQ3_9FLAO</name>
<dbReference type="AlphaFoldDB" id="A0A1G7LFQ3"/>
<feature type="chain" id="PRO_5010237946" evidence="2">
    <location>
        <begin position="20"/>
        <end position="502"/>
    </location>
</feature>
<evidence type="ECO:0000259" key="3">
    <source>
        <dbReference type="Pfam" id="PF02638"/>
    </source>
</evidence>
<proteinExistence type="predicted"/>
<evidence type="ECO:0000256" key="1">
    <source>
        <dbReference type="ARBA" id="ARBA00022729"/>
    </source>
</evidence>
<dbReference type="PANTHER" id="PTHR43405:SF1">
    <property type="entry name" value="GLYCOSYL HYDROLASE DIGH"/>
    <property type="match status" value="1"/>
</dbReference>
<dbReference type="EMBL" id="FNBD01000017">
    <property type="protein sequence ID" value="SDF47779.1"/>
    <property type="molecule type" value="Genomic_DNA"/>
</dbReference>
<protein>
    <submittedName>
        <fullName evidence="4">Uncharacterized lipoprotein YddW, UPF0748 family</fullName>
    </submittedName>
</protein>
<feature type="domain" description="Glycosyl hydrolase-like 10" evidence="3">
    <location>
        <begin position="27"/>
        <end position="344"/>
    </location>
</feature>
<dbReference type="Proteomes" id="UP000182114">
    <property type="component" value="Unassembled WGS sequence"/>
</dbReference>
<dbReference type="InterPro" id="IPR017853">
    <property type="entry name" value="GH"/>
</dbReference>
<organism evidence="4 5">
    <name type="scientific">Cellulophaga baltica</name>
    <dbReference type="NCBI Taxonomy" id="76594"/>
    <lineage>
        <taxon>Bacteria</taxon>
        <taxon>Pseudomonadati</taxon>
        <taxon>Bacteroidota</taxon>
        <taxon>Flavobacteriia</taxon>
        <taxon>Flavobacteriales</taxon>
        <taxon>Flavobacteriaceae</taxon>
        <taxon>Cellulophaga</taxon>
    </lineage>
</organism>
<dbReference type="RefSeq" id="WP_074539421.1">
    <property type="nucleotide sequence ID" value="NZ_FNBD01000017.1"/>
</dbReference>
<feature type="signal peptide" evidence="2">
    <location>
        <begin position="1"/>
        <end position="19"/>
    </location>
</feature>
<dbReference type="InterPro" id="IPR003790">
    <property type="entry name" value="GHL10"/>
</dbReference>
<gene>
    <name evidence="4" type="ORF">SAMN04487992_11738</name>
</gene>
<accession>A0A1G7LFQ3</accession>
<dbReference type="InterPro" id="IPR052177">
    <property type="entry name" value="Divisome_Glycosyl_Hydrolase"/>
</dbReference>
<dbReference type="SUPFAM" id="SSF51445">
    <property type="entry name" value="(Trans)glycosidases"/>
    <property type="match status" value="1"/>
</dbReference>
<dbReference type="Pfam" id="PF02638">
    <property type="entry name" value="GHL10"/>
    <property type="match status" value="1"/>
</dbReference>